<comment type="similarity">
    <text evidence="2 10">Belongs to the SWEET sugar transporter family.</text>
</comment>
<feature type="transmembrane region" description="Helical" evidence="10">
    <location>
        <begin position="12"/>
        <end position="36"/>
    </location>
</feature>
<dbReference type="FunFam" id="1.20.1280.290:FF:000001">
    <property type="entry name" value="Bidirectional sugar transporter SWEET"/>
    <property type="match status" value="1"/>
</dbReference>
<dbReference type="OrthoDB" id="409725at2759"/>
<evidence type="ECO:0000256" key="10">
    <source>
        <dbReference type="RuleBase" id="RU910715"/>
    </source>
</evidence>
<evidence type="ECO:0000256" key="3">
    <source>
        <dbReference type="ARBA" id="ARBA00022448"/>
    </source>
</evidence>
<dbReference type="GO" id="GO:0051119">
    <property type="term" value="F:sugar transmembrane transporter activity"/>
    <property type="evidence" value="ECO:0007669"/>
    <property type="project" value="InterPro"/>
</dbReference>
<reference evidence="13" key="1">
    <citation type="submission" date="2025-08" db="UniProtKB">
        <authorList>
            <consortium name="RefSeq"/>
        </authorList>
    </citation>
    <scope>IDENTIFICATION</scope>
    <source>
        <tissue evidence="13">Leaf</tissue>
    </source>
</reference>
<dbReference type="InterPro" id="IPR004316">
    <property type="entry name" value="SWEET_rpt"/>
</dbReference>
<proteinExistence type="inferred from homology"/>
<evidence type="ECO:0000256" key="7">
    <source>
        <dbReference type="ARBA" id="ARBA00022737"/>
    </source>
</evidence>
<keyword evidence="7" id="KW-0677">Repeat</keyword>
<feature type="region of interest" description="Disordered" evidence="11">
    <location>
        <begin position="252"/>
        <end position="274"/>
    </location>
</feature>
<comment type="function">
    <text evidence="10">Mediates both low-affinity uptake and efflux of sugar across the membrane.</text>
</comment>
<feature type="transmembrane region" description="Helical" evidence="10">
    <location>
        <begin position="194"/>
        <end position="215"/>
    </location>
</feature>
<keyword evidence="3 10" id="KW-0813">Transport</keyword>
<dbReference type="FunFam" id="1.20.1280.290:FF:000003">
    <property type="entry name" value="Bidirectional sugar transporter SWEET"/>
    <property type="match status" value="1"/>
</dbReference>
<dbReference type="Pfam" id="PF03083">
    <property type="entry name" value="MtN3_slv"/>
    <property type="match status" value="2"/>
</dbReference>
<evidence type="ECO:0000313" key="13">
    <source>
        <dbReference type="RefSeq" id="XP_014490065.1"/>
    </source>
</evidence>
<dbReference type="GO" id="GO:0008515">
    <property type="term" value="F:sucrose transmembrane transporter activity"/>
    <property type="evidence" value="ECO:0007669"/>
    <property type="project" value="UniProtKB-ARBA"/>
</dbReference>
<evidence type="ECO:0000256" key="8">
    <source>
        <dbReference type="ARBA" id="ARBA00022989"/>
    </source>
</evidence>
<evidence type="ECO:0000256" key="9">
    <source>
        <dbReference type="ARBA" id="ARBA00023136"/>
    </source>
</evidence>
<evidence type="ECO:0000256" key="2">
    <source>
        <dbReference type="ARBA" id="ARBA00007809"/>
    </source>
</evidence>
<dbReference type="Gene3D" id="1.20.1280.290">
    <property type="match status" value="2"/>
</dbReference>
<dbReference type="PANTHER" id="PTHR10791">
    <property type="entry name" value="RAG1-ACTIVATING PROTEIN 1"/>
    <property type="match status" value="1"/>
</dbReference>
<dbReference type="RefSeq" id="XP_014490065.1">
    <property type="nucleotide sequence ID" value="XM_014634579.2"/>
</dbReference>
<dbReference type="PANTHER" id="PTHR10791:SF222">
    <property type="entry name" value="BIDIRECTIONAL SUGAR TRANSPORTER SWEET15"/>
    <property type="match status" value="1"/>
</dbReference>
<feature type="transmembrane region" description="Helical" evidence="10">
    <location>
        <begin position="133"/>
        <end position="156"/>
    </location>
</feature>
<dbReference type="KEGG" id="vra:106752806"/>
<dbReference type="Proteomes" id="UP000087766">
    <property type="component" value="Unplaced"/>
</dbReference>
<gene>
    <name evidence="13" type="primary">LOC106752806</name>
</gene>
<evidence type="ECO:0000256" key="4">
    <source>
        <dbReference type="ARBA" id="ARBA00022475"/>
    </source>
</evidence>
<accession>A0A1S3T8H2</accession>
<evidence type="ECO:0000313" key="12">
    <source>
        <dbReference type="Proteomes" id="UP000087766"/>
    </source>
</evidence>
<feature type="transmembrane region" description="Helical" evidence="10">
    <location>
        <begin position="48"/>
        <end position="65"/>
    </location>
</feature>
<feature type="transmembrane region" description="Helical" evidence="10">
    <location>
        <begin position="168"/>
        <end position="188"/>
    </location>
</feature>
<evidence type="ECO:0000256" key="5">
    <source>
        <dbReference type="ARBA" id="ARBA00022597"/>
    </source>
</evidence>
<feature type="transmembrane region" description="Helical" evidence="10">
    <location>
        <begin position="107"/>
        <end position="127"/>
    </location>
</feature>
<dbReference type="GeneID" id="106752806"/>
<comment type="subcellular location">
    <subcellularLocation>
        <location evidence="1 10">Cell membrane</location>
        <topology evidence="1 10">Multi-pass membrane protein</topology>
    </subcellularLocation>
</comment>
<dbReference type="InterPro" id="IPR047664">
    <property type="entry name" value="SWEET"/>
</dbReference>
<evidence type="ECO:0000256" key="1">
    <source>
        <dbReference type="ARBA" id="ARBA00004651"/>
    </source>
</evidence>
<keyword evidence="5 10" id="KW-0762">Sugar transport</keyword>
<organism evidence="12 13">
    <name type="scientific">Vigna radiata var. radiata</name>
    <name type="common">Mung bean</name>
    <name type="synonym">Phaseolus aureus</name>
    <dbReference type="NCBI Taxonomy" id="3916"/>
    <lineage>
        <taxon>Eukaryota</taxon>
        <taxon>Viridiplantae</taxon>
        <taxon>Streptophyta</taxon>
        <taxon>Embryophyta</taxon>
        <taxon>Tracheophyta</taxon>
        <taxon>Spermatophyta</taxon>
        <taxon>Magnoliopsida</taxon>
        <taxon>eudicotyledons</taxon>
        <taxon>Gunneridae</taxon>
        <taxon>Pentapetalae</taxon>
        <taxon>rosids</taxon>
        <taxon>fabids</taxon>
        <taxon>Fabales</taxon>
        <taxon>Fabaceae</taxon>
        <taxon>Papilionoideae</taxon>
        <taxon>50 kb inversion clade</taxon>
        <taxon>NPAAA clade</taxon>
        <taxon>indigoferoid/millettioid clade</taxon>
        <taxon>Phaseoleae</taxon>
        <taxon>Vigna</taxon>
    </lineage>
</organism>
<keyword evidence="4" id="KW-1003">Cell membrane</keyword>
<feature type="transmembrane region" description="Helical" evidence="10">
    <location>
        <begin position="71"/>
        <end position="95"/>
    </location>
</feature>
<keyword evidence="6 10" id="KW-0812">Transmembrane</keyword>
<dbReference type="AlphaFoldDB" id="A0A1S3T8H2"/>
<evidence type="ECO:0000256" key="11">
    <source>
        <dbReference type="SAM" id="MobiDB-lite"/>
    </source>
</evidence>
<dbReference type="STRING" id="3916.A0A1S3T8H2"/>
<evidence type="ECO:0000256" key="6">
    <source>
        <dbReference type="ARBA" id="ARBA00022692"/>
    </source>
</evidence>
<dbReference type="SMR" id="A0A1S3T8H2"/>
<sequence length="274" mass="30614">MAILNSQNHMALAFGVLGNVISFMVYLAPLPTFYRIHKRKSTEGFQSLPYLVALFSSMLWLYYATLKPADATLLITINLVGSVIETVYIVMFLLYATHDARKLTVKLFMVMNVGSFALIFFVTFFTMHGALRITVVGWVCVSIAVAVFAAPLSIVAQVIRTKNVEFMPLNLSVFLTLSAIIWFSYGFFLKDICIAVPNVLGFALGLLQMLLYAIYRNSKPKNVAKEEPLKNIVVVNPLGTSEVYPVQVIDKEKEEGVEGPREDEKDVEAKKRPA</sequence>
<keyword evidence="9 10" id="KW-0472">Membrane</keyword>
<keyword evidence="12" id="KW-1185">Reference proteome</keyword>
<protein>
    <recommendedName>
        <fullName evidence="10">Bidirectional sugar transporter SWEET</fullName>
    </recommendedName>
</protein>
<dbReference type="GO" id="GO:0005886">
    <property type="term" value="C:plasma membrane"/>
    <property type="evidence" value="ECO:0007669"/>
    <property type="project" value="UniProtKB-SubCell"/>
</dbReference>
<name>A0A1S3T8H2_VIGRR</name>
<keyword evidence="8 10" id="KW-1133">Transmembrane helix</keyword>